<evidence type="ECO:0000256" key="1">
    <source>
        <dbReference type="SAM" id="Phobius"/>
    </source>
</evidence>
<keyword evidence="3" id="KW-1185">Reference proteome</keyword>
<protein>
    <submittedName>
        <fullName evidence="2">Uncharacterized protein</fullName>
    </submittedName>
</protein>
<keyword evidence="1" id="KW-1133">Transmembrane helix</keyword>
<sequence length="67" mass="7196">MDPRTRNSAIAALVILLGFGIVAFYLPKIMLFVGERSPVAAGGVAVLFVLAFFLVFWLRGRAQGGGR</sequence>
<dbReference type="Proteomes" id="UP000193083">
    <property type="component" value="Unassembled WGS sequence"/>
</dbReference>
<feature type="transmembrane region" description="Helical" evidence="1">
    <location>
        <begin position="7"/>
        <end position="27"/>
    </location>
</feature>
<name>A0A1X7PN65_9HYPH</name>
<reference evidence="3" key="1">
    <citation type="submission" date="2017-04" db="EMBL/GenBank/DDBJ databases">
        <authorList>
            <person name="Varghese N."/>
            <person name="Submissions S."/>
        </authorList>
    </citation>
    <scope>NUCLEOTIDE SEQUENCE [LARGE SCALE GENOMIC DNA]</scope>
    <source>
        <strain evidence="3">B5P</strain>
    </source>
</reference>
<dbReference type="EMBL" id="FXBL01000004">
    <property type="protein sequence ID" value="SMH52339.1"/>
    <property type="molecule type" value="Genomic_DNA"/>
</dbReference>
<dbReference type="AlphaFoldDB" id="A0A1X7PN65"/>
<keyword evidence="1" id="KW-0812">Transmembrane</keyword>
<keyword evidence="1" id="KW-0472">Membrane</keyword>
<evidence type="ECO:0000313" key="3">
    <source>
        <dbReference type="Proteomes" id="UP000193083"/>
    </source>
</evidence>
<gene>
    <name evidence="2" type="ORF">SAMN02982922_4645</name>
</gene>
<accession>A0A1X7PN65</accession>
<evidence type="ECO:0000313" key="2">
    <source>
        <dbReference type="EMBL" id="SMH52339.1"/>
    </source>
</evidence>
<dbReference type="RefSeq" id="WP_176247597.1">
    <property type="nucleotide sequence ID" value="NZ_FXBL01000004.1"/>
</dbReference>
<proteinExistence type="predicted"/>
<feature type="transmembrane region" description="Helical" evidence="1">
    <location>
        <begin position="39"/>
        <end position="58"/>
    </location>
</feature>
<organism evidence="2 3">
    <name type="scientific">Mesorhizobium australicum</name>
    <dbReference type="NCBI Taxonomy" id="536018"/>
    <lineage>
        <taxon>Bacteria</taxon>
        <taxon>Pseudomonadati</taxon>
        <taxon>Pseudomonadota</taxon>
        <taxon>Alphaproteobacteria</taxon>
        <taxon>Hyphomicrobiales</taxon>
        <taxon>Phyllobacteriaceae</taxon>
        <taxon>Mesorhizobium</taxon>
    </lineage>
</organism>